<dbReference type="RefSeq" id="WP_113658467.1">
    <property type="nucleotide sequence ID" value="NZ_KZ845665.1"/>
</dbReference>
<evidence type="ECO:0000313" key="2">
    <source>
        <dbReference type="Proteomes" id="UP000251213"/>
    </source>
</evidence>
<organism evidence="1 2">
    <name type="scientific">Thermoflavimicrobium daqui</name>
    <dbReference type="NCBI Taxonomy" id="2137476"/>
    <lineage>
        <taxon>Bacteria</taxon>
        <taxon>Bacillati</taxon>
        <taxon>Bacillota</taxon>
        <taxon>Bacilli</taxon>
        <taxon>Bacillales</taxon>
        <taxon>Thermoactinomycetaceae</taxon>
        <taxon>Thermoflavimicrobium</taxon>
    </lineage>
</organism>
<dbReference type="EMBL" id="QJKK01000003">
    <property type="protein sequence ID" value="RAL25853.1"/>
    <property type="molecule type" value="Genomic_DNA"/>
</dbReference>
<dbReference type="AlphaFoldDB" id="A0A364K6D0"/>
<reference evidence="1 2" key="1">
    <citation type="submission" date="2018-06" db="EMBL/GenBank/DDBJ databases">
        <title>Thermoflavimicrobium daqus sp. nov., a thermophilic microbe isolated from Moutai-flavour Daqu.</title>
        <authorList>
            <person name="Wang X."/>
            <person name="Zhou H."/>
        </authorList>
    </citation>
    <scope>NUCLEOTIDE SEQUENCE [LARGE SCALE GENOMIC DNA]</scope>
    <source>
        <strain evidence="1 2">FBKL4.011</strain>
    </source>
</reference>
<reference evidence="1 2" key="2">
    <citation type="submission" date="2018-06" db="EMBL/GenBank/DDBJ databases">
        <authorList>
            <person name="Zhirakovskaya E."/>
        </authorList>
    </citation>
    <scope>NUCLEOTIDE SEQUENCE [LARGE SCALE GENOMIC DNA]</scope>
    <source>
        <strain evidence="1 2">FBKL4.011</strain>
    </source>
</reference>
<accession>A0A364K6D0</accession>
<protein>
    <submittedName>
        <fullName evidence="1">Aspartyl-tRNA amidotransferase</fullName>
    </submittedName>
</protein>
<dbReference type="OrthoDB" id="9794041at2"/>
<dbReference type="InterPro" id="IPR019004">
    <property type="entry name" value="YqeY/Aim41"/>
</dbReference>
<dbReference type="Gene3D" id="1.10.1510.10">
    <property type="entry name" value="Uncharacterised protein YqeY/AIM41 PF09424, N-terminal domain"/>
    <property type="match status" value="1"/>
</dbReference>
<dbReference type="InterPro" id="IPR023168">
    <property type="entry name" value="GatB_Yqey_C_2"/>
</dbReference>
<dbReference type="InterPro" id="IPR003789">
    <property type="entry name" value="Asn/Gln_tRNA_amidoTrase-B-like"/>
</dbReference>
<dbReference type="SUPFAM" id="SSF89095">
    <property type="entry name" value="GatB/YqeY motif"/>
    <property type="match status" value="1"/>
</dbReference>
<dbReference type="GO" id="GO:0016740">
    <property type="term" value="F:transferase activity"/>
    <property type="evidence" value="ECO:0007669"/>
    <property type="project" value="UniProtKB-KW"/>
</dbReference>
<comment type="caution">
    <text evidence="1">The sequence shown here is derived from an EMBL/GenBank/DDBJ whole genome shotgun (WGS) entry which is preliminary data.</text>
</comment>
<gene>
    <name evidence="1" type="ORF">DL897_07190</name>
</gene>
<evidence type="ECO:0000313" key="1">
    <source>
        <dbReference type="EMBL" id="RAL25853.1"/>
    </source>
</evidence>
<dbReference type="GO" id="GO:0016884">
    <property type="term" value="F:carbon-nitrogen ligase activity, with glutamine as amido-N-donor"/>
    <property type="evidence" value="ECO:0007669"/>
    <property type="project" value="InterPro"/>
</dbReference>
<keyword evidence="2" id="KW-1185">Reference proteome</keyword>
<name>A0A364K6D0_9BACL</name>
<keyword evidence="1" id="KW-0808">Transferase</keyword>
<dbReference type="PANTHER" id="PTHR28055:SF1">
    <property type="entry name" value="ALTERED INHERITANCE OF MITOCHONDRIA PROTEIN 41, MITOCHONDRIAL"/>
    <property type="match status" value="1"/>
</dbReference>
<proteinExistence type="predicted"/>
<dbReference type="Proteomes" id="UP000251213">
    <property type="component" value="Unassembled WGS sequence"/>
</dbReference>
<dbReference type="Pfam" id="PF09424">
    <property type="entry name" value="YqeY"/>
    <property type="match status" value="1"/>
</dbReference>
<sequence>MSLVQQIEQDMKTAMKNKEKQKVTTIRMLRASIKKVEIDKRESLSDEEVLEVIIKEIKQRKDSQAEYEKAGRKDLFDKEQAEIDILSVYLPEPLSEEELRSIVQTVIQEMGVSSKKDMGKVMGAILPKVKGKADGKLVNRLVQEYLN</sequence>
<dbReference type="PANTHER" id="PTHR28055">
    <property type="entry name" value="ALTERED INHERITANCE OF MITOCHONDRIA PROTEIN 41, MITOCHONDRIAL"/>
    <property type="match status" value="1"/>
</dbReference>
<dbReference type="Gene3D" id="1.10.10.410">
    <property type="match status" value="1"/>
</dbReference>
<dbReference type="InterPro" id="IPR042184">
    <property type="entry name" value="YqeY/Aim41_N"/>
</dbReference>